<protein>
    <submittedName>
        <fullName evidence="2">Uncharacterized protein</fullName>
    </submittedName>
</protein>
<evidence type="ECO:0000256" key="1">
    <source>
        <dbReference type="SAM" id="MobiDB-lite"/>
    </source>
</evidence>
<dbReference type="AlphaFoldDB" id="A0AAD5U7G6"/>
<feature type="compositionally biased region" description="Basic and acidic residues" evidence="1">
    <location>
        <begin position="232"/>
        <end position="242"/>
    </location>
</feature>
<feature type="region of interest" description="Disordered" evidence="1">
    <location>
        <begin position="232"/>
        <end position="257"/>
    </location>
</feature>
<dbReference type="EMBL" id="JADGJW010000110">
    <property type="protein sequence ID" value="KAJ3223979.1"/>
    <property type="molecule type" value="Genomic_DNA"/>
</dbReference>
<proteinExistence type="predicted"/>
<dbReference type="Proteomes" id="UP001211065">
    <property type="component" value="Unassembled WGS sequence"/>
</dbReference>
<evidence type="ECO:0000313" key="2">
    <source>
        <dbReference type="EMBL" id="KAJ3223979.1"/>
    </source>
</evidence>
<reference evidence="2" key="1">
    <citation type="submission" date="2020-05" db="EMBL/GenBank/DDBJ databases">
        <title>Phylogenomic resolution of chytrid fungi.</title>
        <authorList>
            <person name="Stajich J.E."/>
            <person name="Amses K."/>
            <person name="Simmons R."/>
            <person name="Seto K."/>
            <person name="Myers J."/>
            <person name="Bonds A."/>
            <person name="Quandt C.A."/>
            <person name="Barry K."/>
            <person name="Liu P."/>
            <person name="Grigoriev I."/>
            <person name="Longcore J.E."/>
            <person name="James T.Y."/>
        </authorList>
    </citation>
    <scope>NUCLEOTIDE SEQUENCE</scope>
    <source>
        <strain evidence="2">JEL0476</strain>
    </source>
</reference>
<organism evidence="2 3">
    <name type="scientific">Clydaea vesicula</name>
    <dbReference type="NCBI Taxonomy" id="447962"/>
    <lineage>
        <taxon>Eukaryota</taxon>
        <taxon>Fungi</taxon>
        <taxon>Fungi incertae sedis</taxon>
        <taxon>Chytridiomycota</taxon>
        <taxon>Chytridiomycota incertae sedis</taxon>
        <taxon>Chytridiomycetes</taxon>
        <taxon>Lobulomycetales</taxon>
        <taxon>Lobulomycetaceae</taxon>
        <taxon>Clydaea</taxon>
    </lineage>
</organism>
<name>A0AAD5U7G6_9FUNG</name>
<feature type="non-terminal residue" evidence="2">
    <location>
        <position position="264"/>
    </location>
</feature>
<keyword evidence="3" id="KW-1185">Reference proteome</keyword>
<comment type="caution">
    <text evidence="2">The sequence shown here is derived from an EMBL/GenBank/DDBJ whole genome shotgun (WGS) entry which is preliminary data.</text>
</comment>
<accession>A0AAD5U7G6</accession>
<sequence length="264" mass="30971">YFEEDHFNKFINLFYDGLNLEEENHFQKETQVKEGDSEINDPKKQQLNLPFQPQLSQQQQQPKFMNHPAQMLAPRMQNVNQSHYNQFPQSPPMGAPHMLQQQFLATQQLQQQQFFQQQQIQRQQFMQQQQFMNNAGMPPHPPHFNPSFNPALNPPMSHPVGVIPAQVPPPPPVVQEPWKLPAAIMVDLCKNQTTRKPYEPLQKKIPPPNFKPIEESVFIEFYSGLEKFKEEKKNKNLKKDNNANDEDELKNSKFYDDGFEIGYL</sequence>
<evidence type="ECO:0000313" key="3">
    <source>
        <dbReference type="Proteomes" id="UP001211065"/>
    </source>
</evidence>
<gene>
    <name evidence="2" type="ORF">HK099_000463</name>
</gene>